<sequence>MGTLTITYDGDQHCTATDPAKNRSVAMDCPYTGKGEELSPGDLLQAALAGCMLIAMGPTAAREGVDLRDVTVSVVVDSAPPPRIAYRAITVRVRMPPGLTDLQRRKLQRAAESCPIKNSFRETITMRVDFDYPD</sequence>
<dbReference type="RefSeq" id="WP_138661167.1">
    <property type="nucleotide sequence ID" value="NZ_VANS01000001.1"/>
</dbReference>
<dbReference type="Pfam" id="PF02566">
    <property type="entry name" value="OsmC"/>
    <property type="match status" value="1"/>
</dbReference>
<accession>A0A5S3PKW9</accession>
<comment type="caution">
    <text evidence="1">The sequence shown here is derived from an EMBL/GenBank/DDBJ whole genome shotgun (WGS) entry which is preliminary data.</text>
</comment>
<dbReference type="InterPro" id="IPR003718">
    <property type="entry name" value="OsmC/Ohr_fam"/>
</dbReference>
<dbReference type="PANTHER" id="PTHR39624">
    <property type="entry name" value="PROTEIN INVOLVED IN RIMO-MEDIATED BETA-METHYLTHIOLATION OF RIBOSOMAL PROTEIN S12 YCAO"/>
    <property type="match status" value="1"/>
</dbReference>
<gene>
    <name evidence="1" type="ORF">FDT80_05335</name>
</gene>
<dbReference type="InterPro" id="IPR015946">
    <property type="entry name" value="KH_dom-like_a/b"/>
</dbReference>
<dbReference type="InterPro" id="IPR036102">
    <property type="entry name" value="OsmC/Ohrsf"/>
</dbReference>
<organism evidence="1 2">
    <name type="scientific">Sulfitobacter sabulilitoris</name>
    <dbReference type="NCBI Taxonomy" id="2562655"/>
    <lineage>
        <taxon>Bacteria</taxon>
        <taxon>Pseudomonadati</taxon>
        <taxon>Pseudomonadota</taxon>
        <taxon>Alphaproteobacteria</taxon>
        <taxon>Rhodobacterales</taxon>
        <taxon>Roseobacteraceae</taxon>
        <taxon>Sulfitobacter</taxon>
    </lineage>
</organism>
<dbReference type="AlphaFoldDB" id="A0A5S3PKW9"/>
<evidence type="ECO:0000313" key="1">
    <source>
        <dbReference type="EMBL" id="TMM54997.1"/>
    </source>
</evidence>
<evidence type="ECO:0000313" key="2">
    <source>
        <dbReference type="Proteomes" id="UP000309550"/>
    </source>
</evidence>
<dbReference type="EMBL" id="VANS01000001">
    <property type="protein sequence ID" value="TMM54997.1"/>
    <property type="molecule type" value="Genomic_DNA"/>
</dbReference>
<dbReference type="Proteomes" id="UP000309550">
    <property type="component" value="Unassembled WGS sequence"/>
</dbReference>
<name>A0A5S3PKW9_9RHOB</name>
<reference evidence="1 2" key="1">
    <citation type="submission" date="2019-05" db="EMBL/GenBank/DDBJ databases">
        <title>Sulfitobacter sabulilitoris sp. nov., isolated from a marine sand.</title>
        <authorList>
            <person name="Yoon J.-H."/>
        </authorList>
    </citation>
    <scope>NUCLEOTIDE SEQUENCE [LARGE SCALE GENOMIC DNA]</scope>
    <source>
        <strain evidence="1 2">HSMS-29</strain>
    </source>
</reference>
<dbReference type="Gene3D" id="3.30.300.20">
    <property type="match status" value="1"/>
</dbReference>
<keyword evidence="2" id="KW-1185">Reference proteome</keyword>
<dbReference type="SUPFAM" id="SSF82784">
    <property type="entry name" value="OsmC-like"/>
    <property type="match status" value="1"/>
</dbReference>
<dbReference type="PANTHER" id="PTHR39624:SF2">
    <property type="entry name" value="OSMC-LIKE PROTEIN"/>
    <property type="match status" value="1"/>
</dbReference>
<protein>
    <submittedName>
        <fullName evidence="1">OsmC family protein</fullName>
    </submittedName>
</protein>
<dbReference type="OrthoDB" id="290036at2"/>
<proteinExistence type="predicted"/>